<sequence length="568" mass="64773">MKVNLKISLISRMSNDTLTPLRLSHAVFLSHSNDYQQIVIDKNENQHEYYCSRASTVGVLRSPSVFLKIADISDKIQVSPGEVSVYENGLAKFHCNIFSYPSANITWWHNDELIEINESSTKYIMGQSGELYINSIQQTDSGFYKCKARNIFINQDDKVSNSGQLKVLSLSSGEDKKYTNTTAYYTEVKSIHEVPSGERLKIICGASGYYPPNISWLVFNSSGQFELTNTPSISILEFENINVFHTGDYYCTTEDQIIFHHIKIKVGLPPLSINQHTNFILKNNNELKFKCQVDGEPKPTITWFKNLKEIQQNDSRFTVTKDPSVFRIKDIGSEDTGEYQCVAKNIHGEYWNAGHFEFDNMHGINYIPKLATCSVISSNAINVSWVASETIEKNKYNNYTVEYWKTDDLNEKVLIESTQETFLNIKGLKKYTNYSFHVRLWGPHRCSLPSNTVTCKILDNYDVNIKKENTTERILKAHHDELIAEENHTSDNITLGIVIGIFISVIFIGITIGYVCYLKRRSSSTYNEFLNSGNETPSNNETEMVEIFQNLPSAFPHSLGVIPEQLIM</sequence>
<dbReference type="CDD" id="cd00096">
    <property type="entry name" value="Ig"/>
    <property type="match status" value="1"/>
</dbReference>
<reference evidence="7 8" key="1">
    <citation type="submission" date="2020-08" db="EMBL/GenBank/DDBJ databases">
        <title>Aphidius gifuensis genome sequencing and assembly.</title>
        <authorList>
            <person name="Du Z."/>
        </authorList>
    </citation>
    <scope>NUCLEOTIDE SEQUENCE [LARGE SCALE GENOMIC DNA]</scope>
    <source>
        <strain evidence="7">YNYX2018</strain>
        <tissue evidence="7">Adults</tissue>
    </source>
</reference>
<evidence type="ECO:0000259" key="6">
    <source>
        <dbReference type="PROSITE" id="PS50853"/>
    </source>
</evidence>
<feature type="domain" description="Ig-like" evidence="5">
    <location>
        <begin position="183"/>
        <end position="255"/>
    </location>
</feature>
<dbReference type="Proteomes" id="UP000639338">
    <property type="component" value="Unassembled WGS sequence"/>
</dbReference>
<dbReference type="InterPro" id="IPR036116">
    <property type="entry name" value="FN3_sf"/>
</dbReference>
<evidence type="ECO:0000259" key="5">
    <source>
        <dbReference type="PROSITE" id="PS50835"/>
    </source>
</evidence>
<comment type="caution">
    <text evidence="7">The sequence shown here is derived from an EMBL/GenBank/DDBJ whole genome shotgun (WGS) entry which is preliminary data.</text>
</comment>
<keyword evidence="4" id="KW-0472">Membrane</keyword>
<evidence type="ECO:0000256" key="2">
    <source>
        <dbReference type="ARBA" id="ARBA00023157"/>
    </source>
</evidence>
<dbReference type="GO" id="GO:0098609">
    <property type="term" value="P:cell-cell adhesion"/>
    <property type="evidence" value="ECO:0007669"/>
    <property type="project" value="TreeGrafter"/>
</dbReference>
<keyword evidence="4" id="KW-0812">Transmembrane</keyword>
<feature type="transmembrane region" description="Helical" evidence="4">
    <location>
        <begin position="493"/>
        <end position="517"/>
    </location>
</feature>
<keyword evidence="8" id="KW-1185">Reference proteome</keyword>
<protein>
    <submittedName>
        <fullName evidence="7">Uncharacterized protein</fullName>
    </submittedName>
</protein>
<dbReference type="InterPro" id="IPR036179">
    <property type="entry name" value="Ig-like_dom_sf"/>
</dbReference>
<dbReference type="GO" id="GO:0030154">
    <property type="term" value="P:cell differentiation"/>
    <property type="evidence" value="ECO:0007669"/>
    <property type="project" value="UniProtKB-ARBA"/>
</dbReference>
<dbReference type="PROSITE" id="PS50853">
    <property type="entry name" value="FN3"/>
    <property type="match status" value="1"/>
</dbReference>
<dbReference type="PROSITE" id="PS50835">
    <property type="entry name" value="IG_LIKE"/>
    <property type="match status" value="3"/>
</dbReference>
<dbReference type="SMART" id="SM00409">
    <property type="entry name" value="IG"/>
    <property type="match status" value="3"/>
</dbReference>
<feature type="domain" description="Ig-like" evidence="5">
    <location>
        <begin position="63"/>
        <end position="171"/>
    </location>
</feature>
<dbReference type="FunFam" id="2.60.40.10:FF:000032">
    <property type="entry name" value="palladin isoform X1"/>
    <property type="match status" value="1"/>
</dbReference>
<dbReference type="SUPFAM" id="SSF49265">
    <property type="entry name" value="Fibronectin type III"/>
    <property type="match status" value="1"/>
</dbReference>
<dbReference type="InterPro" id="IPR013098">
    <property type="entry name" value="Ig_I-set"/>
</dbReference>
<dbReference type="Gene3D" id="2.60.40.10">
    <property type="entry name" value="Immunoglobulins"/>
    <property type="match status" value="4"/>
</dbReference>
<evidence type="ECO:0000256" key="3">
    <source>
        <dbReference type="ARBA" id="ARBA00023319"/>
    </source>
</evidence>
<dbReference type="Pfam" id="PF07679">
    <property type="entry name" value="I-set"/>
    <property type="match status" value="1"/>
</dbReference>
<dbReference type="Pfam" id="PF13927">
    <property type="entry name" value="Ig_3"/>
    <property type="match status" value="1"/>
</dbReference>
<feature type="domain" description="Fibronectin type-III" evidence="6">
    <location>
        <begin position="367"/>
        <end position="460"/>
    </location>
</feature>
<proteinExistence type="predicted"/>
<dbReference type="InterPro" id="IPR003598">
    <property type="entry name" value="Ig_sub2"/>
</dbReference>
<evidence type="ECO:0000256" key="4">
    <source>
        <dbReference type="SAM" id="Phobius"/>
    </source>
</evidence>
<evidence type="ECO:0000313" key="8">
    <source>
        <dbReference type="Proteomes" id="UP000639338"/>
    </source>
</evidence>
<dbReference type="InterPro" id="IPR003599">
    <property type="entry name" value="Ig_sub"/>
</dbReference>
<dbReference type="GO" id="GO:0009653">
    <property type="term" value="P:anatomical structure morphogenesis"/>
    <property type="evidence" value="ECO:0007669"/>
    <property type="project" value="UniProtKB-ARBA"/>
</dbReference>
<gene>
    <name evidence="7" type="ORF">HCN44_008204</name>
</gene>
<dbReference type="InterPro" id="IPR003961">
    <property type="entry name" value="FN3_dom"/>
</dbReference>
<dbReference type="PANTHER" id="PTHR44170">
    <property type="entry name" value="PROTEIN SIDEKICK"/>
    <property type="match status" value="1"/>
</dbReference>
<accession>A0A834XQA1</accession>
<evidence type="ECO:0000256" key="1">
    <source>
        <dbReference type="ARBA" id="ARBA00022737"/>
    </source>
</evidence>
<keyword evidence="3" id="KW-0393">Immunoglobulin domain</keyword>
<evidence type="ECO:0000313" key="7">
    <source>
        <dbReference type="EMBL" id="KAF7989530.1"/>
    </source>
</evidence>
<dbReference type="InterPro" id="IPR013783">
    <property type="entry name" value="Ig-like_fold"/>
</dbReference>
<keyword evidence="2" id="KW-1015">Disulfide bond</keyword>
<dbReference type="PANTHER" id="PTHR44170:SF56">
    <property type="entry name" value="FIBRONECTIN TYPE-III DOMAIN-CONTAINING PROTEIN"/>
    <property type="match status" value="1"/>
</dbReference>
<dbReference type="EMBL" id="JACMRX010000005">
    <property type="protein sequence ID" value="KAF7989530.1"/>
    <property type="molecule type" value="Genomic_DNA"/>
</dbReference>
<dbReference type="InterPro" id="IPR007110">
    <property type="entry name" value="Ig-like_dom"/>
</dbReference>
<dbReference type="Pfam" id="PF00041">
    <property type="entry name" value="fn3"/>
    <property type="match status" value="1"/>
</dbReference>
<dbReference type="OrthoDB" id="9355041at2759"/>
<dbReference type="AlphaFoldDB" id="A0A834XQA1"/>
<name>A0A834XQA1_APHGI</name>
<keyword evidence="4" id="KW-1133">Transmembrane helix</keyword>
<dbReference type="SUPFAM" id="SSF48726">
    <property type="entry name" value="Immunoglobulin"/>
    <property type="match status" value="3"/>
</dbReference>
<organism evidence="7 8">
    <name type="scientific">Aphidius gifuensis</name>
    <name type="common">Parasitoid wasp</name>
    <dbReference type="NCBI Taxonomy" id="684658"/>
    <lineage>
        <taxon>Eukaryota</taxon>
        <taxon>Metazoa</taxon>
        <taxon>Ecdysozoa</taxon>
        <taxon>Arthropoda</taxon>
        <taxon>Hexapoda</taxon>
        <taxon>Insecta</taxon>
        <taxon>Pterygota</taxon>
        <taxon>Neoptera</taxon>
        <taxon>Endopterygota</taxon>
        <taxon>Hymenoptera</taxon>
        <taxon>Apocrita</taxon>
        <taxon>Ichneumonoidea</taxon>
        <taxon>Braconidae</taxon>
        <taxon>Aphidiinae</taxon>
        <taxon>Aphidius</taxon>
    </lineage>
</organism>
<feature type="domain" description="Ig-like" evidence="5">
    <location>
        <begin position="269"/>
        <end position="345"/>
    </location>
</feature>
<keyword evidence="1" id="KW-0677">Repeat</keyword>
<dbReference type="SMART" id="SM00408">
    <property type="entry name" value="IGc2"/>
    <property type="match status" value="3"/>
</dbReference>
<dbReference type="CDD" id="cd00063">
    <property type="entry name" value="FN3"/>
    <property type="match status" value="1"/>
</dbReference>